<gene>
    <name evidence="2" type="ORF">D0C36_02215</name>
</gene>
<dbReference type="InterPro" id="IPR018689">
    <property type="entry name" value="Imm33_dom"/>
</dbReference>
<dbReference type="PANTHER" id="PTHR38743">
    <property type="entry name" value="SIMILAR TO GLYOXYLASE I FAMILY PROTEIN"/>
    <property type="match status" value="1"/>
</dbReference>
<dbReference type="Proteomes" id="UP000264217">
    <property type="component" value="Unassembled WGS sequence"/>
</dbReference>
<comment type="caution">
    <text evidence="2">The sequence shown here is derived from an EMBL/GenBank/DDBJ whole genome shotgun (WGS) entry which is preliminary data.</text>
</comment>
<keyword evidence="3" id="KW-1185">Reference proteome</keyword>
<organism evidence="2 3">
    <name type="scientific">Mucilaginibacter conchicola</name>
    <dbReference type="NCBI Taxonomy" id="2303333"/>
    <lineage>
        <taxon>Bacteria</taxon>
        <taxon>Pseudomonadati</taxon>
        <taxon>Bacteroidota</taxon>
        <taxon>Sphingobacteriia</taxon>
        <taxon>Sphingobacteriales</taxon>
        <taxon>Sphingobacteriaceae</taxon>
        <taxon>Mucilaginibacter</taxon>
    </lineage>
</organism>
<evidence type="ECO:0000259" key="1">
    <source>
        <dbReference type="Pfam" id="PF09951"/>
    </source>
</evidence>
<reference evidence="2 3" key="1">
    <citation type="submission" date="2018-08" db="EMBL/GenBank/DDBJ databases">
        <title>Mucilaginibacter sp. MYSH2.</title>
        <authorList>
            <person name="Seo T."/>
        </authorList>
    </citation>
    <scope>NUCLEOTIDE SEQUENCE [LARGE SCALE GENOMIC DNA]</scope>
    <source>
        <strain evidence="2 3">MYSH2</strain>
    </source>
</reference>
<dbReference type="OrthoDB" id="4827574at2"/>
<name>A0A372P0H9_9SPHI</name>
<dbReference type="EMBL" id="QWDC01000001">
    <property type="protein sequence ID" value="RFZ95782.1"/>
    <property type="molecule type" value="Genomic_DNA"/>
</dbReference>
<accession>A0A372P0H9</accession>
<sequence>MVSKMITNGGKKPRFMYREKRTRPEDSGWRIFSGAESQQYTDNPDNAGIYNPSTILKIDPSIKDILLKGVGSVYERSGDKGAWVKVTDFKMQDDEMLTHRLTENWNIDINNLFERSVEESGSLMYTTGDKTVRIVIWDDKNRKREELYADHLKNAQNRDQSMSETLEIFDLSDGEAARVGYLIEEGDGDKKYSVIYGFSLTDHQVVQAAFYFDDKNDKDWALKTWKSITPAK</sequence>
<protein>
    <submittedName>
        <fullName evidence="2">DUF2185 domain-containing protein</fullName>
    </submittedName>
</protein>
<evidence type="ECO:0000313" key="3">
    <source>
        <dbReference type="Proteomes" id="UP000264217"/>
    </source>
</evidence>
<feature type="domain" description="Immunity protein Imm33" evidence="1">
    <location>
        <begin position="1"/>
        <end position="86"/>
    </location>
</feature>
<dbReference type="PANTHER" id="PTHR38743:SF2">
    <property type="entry name" value="DUF2185 DOMAIN-CONTAINING PROTEIN"/>
    <property type="match status" value="1"/>
</dbReference>
<dbReference type="AlphaFoldDB" id="A0A372P0H9"/>
<proteinExistence type="predicted"/>
<evidence type="ECO:0000313" key="2">
    <source>
        <dbReference type="EMBL" id="RFZ95782.1"/>
    </source>
</evidence>
<dbReference type="Pfam" id="PF09951">
    <property type="entry name" value="Imm33"/>
    <property type="match status" value="1"/>
</dbReference>